<dbReference type="Proteomes" id="UP000274922">
    <property type="component" value="Unassembled WGS sequence"/>
</dbReference>
<dbReference type="Pfam" id="PF04983">
    <property type="entry name" value="RNA_pol_Rpb1_3"/>
    <property type="match status" value="1"/>
</dbReference>
<dbReference type="InterPro" id="IPR007066">
    <property type="entry name" value="RNA_pol_Rpb1_3"/>
</dbReference>
<feature type="compositionally biased region" description="Acidic residues" evidence="13">
    <location>
        <begin position="1404"/>
        <end position="1420"/>
    </location>
</feature>
<comment type="subcellular location">
    <subcellularLocation>
        <location evidence="1">Nucleus</location>
    </subcellularLocation>
</comment>
<dbReference type="InterPro" id="IPR045867">
    <property type="entry name" value="DNA-dir_RpoC_beta_prime"/>
</dbReference>
<dbReference type="Gene3D" id="3.30.70.2850">
    <property type="match status" value="1"/>
</dbReference>
<evidence type="ECO:0000256" key="9">
    <source>
        <dbReference type="ARBA" id="ARBA00023163"/>
    </source>
</evidence>
<keyword evidence="10" id="KW-0539">Nucleus</keyword>
<dbReference type="EMBL" id="ML014146">
    <property type="protein sequence ID" value="RKP02337.1"/>
    <property type="molecule type" value="Genomic_DNA"/>
</dbReference>
<reference evidence="16" key="1">
    <citation type="journal article" date="2018" name="Nat. Microbiol.">
        <title>Leveraging single-cell genomics to expand the fungal tree of life.</title>
        <authorList>
            <person name="Ahrendt S.R."/>
            <person name="Quandt C.A."/>
            <person name="Ciobanu D."/>
            <person name="Clum A."/>
            <person name="Salamov A."/>
            <person name="Andreopoulos B."/>
            <person name="Cheng J.F."/>
            <person name="Woyke T."/>
            <person name="Pelin A."/>
            <person name="Henrissat B."/>
            <person name="Reynolds N.K."/>
            <person name="Benny G.L."/>
            <person name="Smith M.E."/>
            <person name="James T.Y."/>
            <person name="Grigoriev I.V."/>
        </authorList>
    </citation>
    <scope>NUCLEOTIDE SEQUENCE [LARGE SCALE GENOMIC DNA]</scope>
    <source>
        <strain evidence="16">ATCC 52028</strain>
    </source>
</reference>
<keyword evidence="3 12" id="KW-0240">DNA-directed RNA polymerase</keyword>
<dbReference type="EC" id="2.7.7.6" evidence="12"/>
<dbReference type="InterPro" id="IPR000722">
    <property type="entry name" value="RNA_pol_asu"/>
</dbReference>
<evidence type="ECO:0000313" key="15">
    <source>
        <dbReference type="EMBL" id="RKP02337.1"/>
    </source>
</evidence>
<feature type="region of interest" description="Disordered" evidence="13">
    <location>
        <begin position="1125"/>
        <end position="1146"/>
    </location>
</feature>
<feature type="region of interest" description="Disordered" evidence="13">
    <location>
        <begin position="152"/>
        <end position="176"/>
    </location>
</feature>
<keyword evidence="9 12" id="KW-0804">Transcription</keyword>
<evidence type="ECO:0000256" key="12">
    <source>
        <dbReference type="RuleBase" id="RU004279"/>
    </source>
</evidence>
<evidence type="ECO:0000256" key="4">
    <source>
        <dbReference type="ARBA" id="ARBA00022679"/>
    </source>
</evidence>
<comment type="function">
    <text evidence="12">DNA-dependent RNA polymerase catalyzes the transcription of DNA into RNA using the four ribonucleoside triphosphates as substrates.</text>
</comment>
<evidence type="ECO:0000256" key="1">
    <source>
        <dbReference type="ARBA" id="ARBA00004123"/>
    </source>
</evidence>
<dbReference type="Gene3D" id="2.40.40.20">
    <property type="match status" value="1"/>
</dbReference>
<dbReference type="FunFam" id="2.40.40.20:FF:000019">
    <property type="entry name" value="DNA-directed RNA polymerase II subunit RPB1"/>
    <property type="match status" value="1"/>
</dbReference>
<dbReference type="FunFam" id="4.10.860.120:FF:000006">
    <property type="entry name" value="DNA-directed RNA polymerase subunit"/>
    <property type="match status" value="1"/>
</dbReference>
<dbReference type="SUPFAM" id="SSF64484">
    <property type="entry name" value="beta and beta-prime subunits of DNA dependent RNA-polymerase"/>
    <property type="match status" value="1"/>
</dbReference>
<keyword evidence="8" id="KW-0460">Magnesium</keyword>
<evidence type="ECO:0000256" key="7">
    <source>
        <dbReference type="ARBA" id="ARBA00022833"/>
    </source>
</evidence>
<evidence type="ECO:0000256" key="5">
    <source>
        <dbReference type="ARBA" id="ARBA00022695"/>
    </source>
</evidence>
<dbReference type="InterPro" id="IPR047107">
    <property type="entry name" value="DNA-dir_RNA_pol1_lsu_C"/>
</dbReference>
<dbReference type="Pfam" id="PF04997">
    <property type="entry name" value="RNA_pol_Rpb1_1"/>
    <property type="match status" value="1"/>
</dbReference>
<dbReference type="InterPro" id="IPR007080">
    <property type="entry name" value="RNA_pol_Rpb1_1"/>
</dbReference>
<name>A0A4P9XAF7_9FUNG</name>
<feature type="region of interest" description="Disordered" evidence="13">
    <location>
        <begin position="1373"/>
        <end position="1446"/>
    </location>
</feature>
<keyword evidence="5 12" id="KW-0548">Nucleotidyltransferase</keyword>
<dbReference type="InterPro" id="IPR038120">
    <property type="entry name" value="Rpb1_funnel_sf"/>
</dbReference>
<dbReference type="InterPro" id="IPR006592">
    <property type="entry name" value="RNA_pol_N"/>
</dbReference>
<dbReference type="CDD" id="cd01435">
    <property type="entry name" value="RNAP_I_RPA1_N"/>
    <property type="match status" value="1"/>
</dbReference>
<protein>
    <recommendedName>
        <fullName evidence="12">DNA-directed RNA polymerase subunit</fullName>
        <ecNumber evidence="12">2.7.7.6</ecNumber>
    </recommendedName>
</protein>
<comment type="catalytic activity">
    <reaction evidence="11 12">
        <text>RNA(n) + a ribonucleoside 5'-triphosphate = RNA(n+1) + diphosphate</text>
        <dbReference type="Rhea" id="RHEA:21248"/>
        <dbReference type="Rhea" id="RHEA-COMP:14527"/>
        <dbReference type="Rhea" id="RHEA-COMP:17342"/>
        <dbReference type="ChEBI" id="CHEBI:33019"/>
        <dbReference type="ChEBI" id="CHEBI:61557"/>
        <dbReference type="ChEBI" id="CHEBI:140395"/>
        <dbReference type="EC" id="2.7.7.6"/>
    </reaction>
</comment>
<proteinExistence type="inferred from homology"/>
<dbReference type="Gene3D" id="1.10.132.30">
    <property type="match status" value="1"/>
</dbReference>
<feature type="domain" description="RNA polymerase N-terminal" evidence="14">
    <location>
        <begin position="347"/>
        <end position="688"/>
    </location>
</feature>
<dbReference type="InterPro" id="IPR015699">
    <property type="entry name" value="DNA-dir_RNA_pol1_lsu_N"/>
</dbReference>
<dbReference type="InterPro" id="IPR042102">
    <property type="entry name" value="RNA_pol_Rpb1_3_sf"/>
</dbReference>
<accession>A0A4P9XAF7</accession>
<keyword evidence="6" id="KW-0479">Metal-binding</keyword>
<dbReference type="SMART" id="SM00663">
    <property type="entry name" value="RPOLA_N"/>
    <property type="match status" value="1"/>
</dbReference>
<dbReference type="PANTHER" id="PTHR19376:SF11">
    <property type="entry name" value="DNA-DIRECTED RNA POLYMERASE I SUBUNIT RPA1"/>
    <property type="match status" value="1"/>
</dbReference>
<dbReference type="GO" id="GO:0046872">
    <property type="term" value="F:metal ion binding"/>
    <property type="evidence" value="ECO:0007669"/>
    <property type="project" value="UniProtKB-KW"/>
</dbReference>
<gene>
    <name evidence="15" type="ORF">CXG81DRAFT_4204</name>
</gene>
<dbReference type="STRING" id="1555241.A0A4P9XAF7"/>
<dbReference type="Gene3D" id="4.10.860.120">
    <property type="entry name" value="RNA polymerase II, clamp domain"/>
    <property type="match status" value="1"/>
</dbReference>
<evidence type="ECO:0000256" key="3">
    <source>
        <dbReference type="ARBA" id="ARBA00022478"/>
    </source>
</evidence>
<evidence type="ECO:0000256" key="11">
    <source>
        <dbReference type="ARBA" id="ARBA00048552"/>
    </source>
</evidence>
<dbReference type="Pfam" id="PF00623">
    <property type="entry name" value="RNA_pol_Rpb1_2"/>
    <property type="match status" value="1"/>
</dbReference>
<dbReference type="InterPro" id="IPR007081">
    <property type="entry name" value="RNA_pol_Rpb1_5"/>
</dbReference>
<keyword evidence="7" id="KW-0862">Zinc</keyword>
<dbReference type="GO" id="GO:0003677">
    <property type="term" value="F:DNA binding"/>
    <property type="evidence" value="ECO:0007669"/>
    <property type="project" value="InterPro"/>
</dbReference>
<dbReference type="Gene3D" id="1.10.150.390">
    <property type="match status" value="1"/>
</dbReference>
<evidence type="ECO:0000256" key="10">
    <source>
        <dbReference type="ARBA" id="ARBA00023242"/>
    </source>
</evidence>
<dbReference type="Pfam" id="PF05000">
    <property type="entry name" value="RNA_pol_Rpb1_4"/>
    <property type="match status" value="1"/>
</dbReference>
<evidence type="ECO:0000256" key="13">
    <source>
        <dbReference type="SAM" id="MobiDB-lite"/>
    </source>
</evidence>
<comment type="similarity">
    <text evidence="2 12">Belongs to the RNA polymerase beta' chain family.</text>
</comment>
<evidence type="ECO:0000259" key="14">
    <source>
        <dbReference type="SMART" id="SM00663"/>
    </source>
</evidence>
<dbReference type="InterPro" id="IPR044893">
    <property type="entry name" value="RNA_pol_Rpb1_clamp_domain"/>
</dbReference>
<dbReference type="GO" id="GO:0003899">
    <property type="term" value="F:DNA-directed RNA polymerase activity"/>
    <property type="evidence" value="ECO:0007669"/>
    <property type="project" value="UniProtKB-EC"/>
</dbReference>
<dbReference type="GO" id="GO:0005736">
    <property type="term" value="C:RNA polymerase I complex"/>
    <property type="evidence" value="ECO:0007669"/>
    <property type="project" value="UniProtKB-ARBA"/>
</dbReference>
<evidence type="ECO:0000256" key="8">
    <source>
        <dbReference type="ARBA" id="ARBA00022842"/>
    </source>
</evidence>
<feature type="non-terminal residue" evidence="15">
    <location>
        <position position="1692"/>
    </location>
</feature>
<dbReference type="GO" id="GO:0006351">
    <property type="term" value="P:DNA-templated transcription"/>
    <property type="evidence" value="ECO:0007669"/>
    <property type="project" value="InterPro"/>
</dbReference>
<dbReference type="InterPro" id="IPR007083">
    <property type="entry name" value="RNA_pol_Rpb1_4"/>
</dbReference>
<dbReference type="OrthoDB" id="270392at2759"/>
<keyword evidence="4 12" id="KW-0808">Transferase</keyword>
<dbReference type="Gene3D" id="1.10.274.100">
    <property type="entry name" value="RNA polymerase Rpb1, domain 3"/>
    <property type="match status" value="1"/>
</dbReference>
<dbReference type="PANTHER" id="PTHR19376">
    <property type="entry name" value="DNA-DIRECTED RNA POLYMERASE"/>
    <property type="match status" value="1"/>
</dbReference>
<organism evidence="15 16">
    <name type="scientific">Caulochytrium protostelioides</name>
    <dbReference type="NCBI Taxonomy" id="1555241"/>
    <lineage>
        <taxon>Eukaryota</taxon>
        <taxon>Fungi</taxon>
        <taxon>Fungi incertae sedis</taxon>
        <taxon>Chytridiomycota</taxon>
        <taxon>Chytridiomycota incertae sedis</taxon>
        <taxon>Chytridiomycetes</taxon>
        <taxon>Caulochytriales</taxon>
        <taxon>Caulochytriaceae</taxon>
        <taxon>Caulochytrium</taxon>
    </lineage>
</organism>
<keyword evidence="16" id="KW-1185">Reference proteome</keyword>
<evidence type="ECO:0000256" key="2">
    <source>
        <dbReference type="ARBA" id="ARBA00006460"/>
    </source>
</evidence>
<evidence type="ECO:0000313" key="16">
    <source>
        <dbReference type="Proteomes" id="UP000274922"/>
    </source>
</evidence>
<dbReference type="Gene3D" id="1.10.357.120">
    <property type="match status" value="1"/>
</dbReference>
<dbReference type="CDD" id="cd02735">
    <property type="entry name" value="RNAP_I_Rpa1_C"/>
    <property type="match status" value="1"/>
</dbReference>
<sequence>MNIAVPSTAEVKSVGFSFYTAKQIRRLSVKAIDNPVLFDVHDAPMPGGLYDPALGPLDRKAVCATCHQDSQNCPGHFGHIELAVPVYNPISFPLLYKLLQSLCFYCHRLRLSRAQVLYFCTKLTLIRAGLIVEAAELDSFITSARHQAAQKPDLKALASRSDDAEDADMADGTDGADAGAMSTITDPAAASKLKSIHATEMLRHIEKTIMKAFALNGCPNCGGISPRFRKDTNIKVFQRALSQKNRLTMENKGMSFEPLDLLTRAAAAGEGDDDAVSHAGSLVSAPTVPGALLQRKATLFPTEDVFLPPSHVRAHMRMLWRADRELLDLLYGQPVQGTAWIRKSSYDMFFMHLVPVAPTRFRPASKMGDMVFENPSNLLLTEVLKANRTLLRIRQDEHRALAEMRAEGADASAVHAKRSEMIRRSMEAWTQLQAACTYVIDSSKAPAPMGKVPSPGVRQTLEKKEGLFRKHMMGKRVNYAARSVISPDPNIETYEIGIPPVFATTLTYPEPVTKENVKVLADAVINGPKVWPGAKFVRNEDGSMMNLASLDIEGRRAVANSLLMAPTNHFSKKAFYQTGVNKQVYRHLRNGDFVLMNRQPTLHKPSIQGFTARVLPGEKTLRMHFARCNAFNADFDGDEMNCHFPQSELGRAEAMVIARTDQQYLVPTDGGVLSGLIQDHVCAGVDMTARGTLLSRDKYMQLLYVALRPDHDRLLMGDRGKLITLPPAIVKPRPMWTGKQVISTILLNLTYNQHPLNMISKAKVPAKAWGGRSVDGRMQLIAPEEDQVVVMEGDLVTGVLDKSQFGATSNGLVHCIYEVYGAPYAGKLLGILGRLFTHYWQHFGLTCRFDDLRLTAEGDVIRRELIAGSSEIGLKAAADYVKVDMADAVDPETRASSHMLQSRLEAVVRDNERLAGLDSAMKEHTNRCTSSIINTCVPGHLYKPFPANNLQLMTVSGAKGSPVNVSQISCCLGQQELEGRRVPVMISGKTLPSFRAFDPAARAGGFITGRFLTGIKPQEYFFHCMAGREGLIDTAVKTSRSGYLQRCLIKHLEGISVHYDHTVRDSDGSVLQFHYGEDSLDILKQTTLTKFAFNAMNYRALLNRYDVPKLVASQQIDLDTVPELRARQADSDSSSGSSDTDSDDDANLMERYFPSRYLGATSNKFHEQLESYLAANPDRLLANKHDQASIAAASKVWAGLPTTKDRFRILMDIKYMRSLIDPGEAVGLVAAQSIGEPSTQMTLNTFHFAGLGAKNVTLGIPRLREIIMTASAAIKTPTMDLELRPEVTAEQSADFCRHASRVLLNQVVEHATVHEVMRRDPLTGDRSRVYTVRLQFWPQAAYTAEYGLGPSDLEDVLERAFVRQLEKAIGRILQGRRASGPEADGRPSGSRRASAKHDNRNALNDDDAAEDGASDDEAGEGDATAAVRARRQQQHASYDAPDDDDEAVIRDVDAAMGAADVDMADEAEDVKPAVSTTSRAQGILATARYVTGYKFDRAHGRWAEVELTMDMATKKILMLPLVEQACALSTLHEIRHIERCFPLVNDASDDKTRRVCTEGVNFAGMWEFADIINVNTISTNDIAAVLRTYGVEAARASIMQQIAGVFDVYGIKINTRHLTIIADYMTFEGGYKPFNRMGIASNASPFAQMSFETTATFLTAATQGGDFDDLRGPSASIVLGQPVKTGTGAFEL</sequence>
<dbReference type="Gene3D" id="6.10.250.2940">
    <property type="match status" value="1"/>
</dbReference>
<dbReference type="Pfam" id="PF04998">
    <property type="entry name" value="RNA_pol_Rpb1_5"/>
    <property type="match status" value="1"/>
</dbReference>
<evidence type="ECO:0000256" key="6">
    <source>
        <dbReference type="ARBA" id="ARBA00022723"/>
    </source>
</evidence>
<dbReference type="Gene3D" id="3.30.1490.180">
    <property type="entry name" value="RNA polymerase ii"/>
    <property type="match status" value="1"/>
</dbReference>